<comment type="similarity">
    <text evidence="1 3">Belongs to the DapA family.</text>
</comment>
<accession>A0ABS2PAP8</accession>
<dbReference type="PANTHER" id="PTHR12128:SF66">
    <property type="entry name" value="4-HYDROXY-2-OXOGLUTARATE ALDOLASE, MITOCHONDRIAL"/>
    <property type="match status" value="1"/>
</dbReference>
<evidence type="ECO:0000313" key="4">
    <source>
        <dbReference type="EMBL" id="MBM7632206.1"/>
    </source>
</evidence>
<evidence type="ECO:0000313" key="5">
    <source>
        <dbReference type="Proteomes" id="UP000741863"/>
    </source>
</evidence>
<reference evidence="4 5" key="1">
    <citation type="submission" date="2021-01" db="EMBL/GenBank/DDBJ databases">
        <title>Genomic Encyclopedia of Type Strains, Phase IV (KMG-IV): sequencing the most valuable type-strain genomes for metagenomic binning, comparative biology and taxonomic classification.</title>
        <authorList>
            <person name="Goeker M."/>
        </authorList>
    </citation>
    <scope>NUCLEOTIDE SEQUENCE [LARGE SCALE GENOMIC DNA]</scope>
    <source>
        <strain evidence="4 5">DSM 25540</strain>
    </source>
</reference>
<gene>
    <name evidence="4" type="ORF">JOD17_001299</name>
</gene>
<dbReference type="PIRSF" id="PIRSF001365">
    <property type="entry name" value="DHDPS"/>
    <property type="match status" value="1"/>
</dbReference>
<sequence length="298" mass="33128">MEKLHGICTITITPFTEDGQVDLPSLRNLTNFYLDNGVDGLTILGIMGESNKLTEAERMQVIEETVTTVQGRVPIIVGCTAPGTDVAIHYAKTAEQLGASAIMVAPPLNLRNEQAIIHHYQMIGDAISIPIVVQDEPVTTNVTMSAKLLAQLERDVSNVEYIKLEEAPSPIKITQILNESDSLTILGGLGGVYFYEELERGANGTMTGFAYPDVLKEIYQTYTSGEKEKAQRLFFHYLPLIRFEAQLGMGGVTIRKEIFKMRNIIESAHVRFPRKAIDDQTLSEAKQLIEQLEREKSN</sequence>
<dbReference type="Pfam" id="PF00701">
    <property type="entry name" value="DHDPS"/>
    <property type="match status" value="1"/>
</dbReference>
<comment type="caution">
    <text evidence="4">The sequence shown here is derived from an EMBL/GenBank/DDBJ whole genome shotgun (WGS) entry which is preliminary data.</text>
</comment>
<dbReference type="RefSeq" id="WP_204696334.1">
    <property type="nucleotide sequence ID" value="NZ_JAFBEC010000003.1"/>
</dbReference>
<dbReference type="CDD" id="cd00408">
    <property type="entry name" value="DHDPS-like"/>
    <property type="match status" value="1"/>
</dbReference>
<dbReference type="Gene3D" id="3.20.20.70">
    <property type="entry name" value="Aldolase class I"/>
    <property type="match status" value="1"/>
</dbReference>
<evidence type="ECO:0000256" key="2">
    <source>
        <dbReference type="ARBA" id="ARBA00023239"/>
    </source>
</evidence>
<dbReference type="EC" id="4.3.3.7" evidence="4"/>
<evidence type="ECO:0000256" key="1">
    <source>
        <dbReference type="ARBA" id="ARBA00007592"/>
    </source>
</evidence>
<dbReference type="SMART" id="SM01130">
    <property type="entry name" value="DHDPS"/>
    <property type="match status" value="1"/>
</dbReference>
<keyword evidence="2 3" id="KW-0456">Lyase</keyword>
<dbReference type="EMBL" id="JAFBEC010000003">
    <property type="protein sequence ID" value="MBM7632206.1"/>
    <property type="molecule type" value="Genomic_DNA"/>
</dbReference>
<protein>
    <submittedName>
        <fullName evidence="4">4-hydroxy-tetrahydrodipicolinate synthase</fullName>
        <ecNumber evidence="4">4.3.3.7</ecNumber>
    </submittedName>
</protein>
<dbReference type="InterPro" id="IPR013785">
    <property type="entry name" value="Aldolase_TIM"/>
</dbReference>
<keyword evidence="5" id="KW-1185">Reference proteome</keyword>
<dbReference type="SUPFAM" id="SSF51569">
    <property type="entry name" value="Aldolase"/>
    <property type="match status" value="1"/>
</dbReference>
<dbReference type="InterPro" id="IPR002220">
    <property type="entry name" value="DapA-like"/>
</dbReference>
<proteinExistence type="inferred from homology"/>
<dbReference type="GO" id="GO:0008840">
    <property type="term" value="F:4-hydroxy-tetrahydrodipicolinate synthase activity"/>
    <property type="evidence" value="ECO:0007669"/>
    <property type="project" value="UniProtKB-EC"/>
</dbReference>
<evidence type="ECO:0000256" key="3">
    <source>
        <dbReference type="PIRNR" id="PIRNR001365"/>
    </source>
</evidence>
<name>A0ABS2PAP8_9BACL</name>
<dbReference type="PANTHER" id="PTHR12128">
    <property type="entry name" value="DIHYDRODIPICOLINATE SYNTHASE"/>
    <property type="match status" value="1"/>
</dbReference>
<dbReference type="Proteomes" id="UP000741863">
    <property type="component" value="Unassembled WGS sequence"/>
</dbReference>
<organism evidence="4 5">
    <name type="scientific">Geomicrobium sediminis</name>
    <dbReference type="NCBI Taxonomy" id="1347788"/>
    <lineage>
        <taxon>Bacteria</taxon>
        <taxon>Bacillati</taxon>
        <taxon>Bacillota</taxon>
        <taxon>Bacilli</taxon>
        <taxon>Bacillales</taxon>
        <taxon>Geomicrobium</taxon>
    </lineage>
</organism>
<dbReference type="PRINTS" id="PR00146">
    <property type="entry name" value="DHPICSNTHASE"/>
</dbReference>